<protein>
    <submittedName>
        <fullName evidence="1">Uncharacterized protein</fullName>
    </submittedName>
</protein>
<name>A0A2N9GCN1_FAGSY</name>
<dbReference type="AlphaFoldDB" id="A0A2N9GCN1"/>
<sequence length="76" mass="8689">MKEIFSTRTVEEDEPLSIADLLNALSTSALVFCRCFSGGDEGVSFSWFHQFKPKVEICYVGGFNWFRARHILQLIV</sequence>
<proteinExistence type="predicted"/>
<evidence type="ECO:0000313" key="1">
    <source>
        <dbReference type="EMBL" id="SPC97139.1"/>
    </source>
</evidence>
<organism evidence="1">
    <name type="scientific">Fagus sylvatica</name>
    <name type="common">Beechnut</name>
    <dbReference type="NCBI Taxonomy" id="28930"/>
    <lineage>
        <taxon>Eukaryota</taxon>
        <taxon>Viridiplantae</taxon>
        <taxon>Streptophyta</taxon>
        <taxon>Embryophyta</taxon>
        <taxon>Tracheophyta</taxon>
        <taxon>Spermatophyta</taxon>
        <taxon>Magnoliopsida</taxon>
        <taxon>eudicotyledons</taxon>
        <taxon>Gunneridae</taxon>
        <taxon>Pentapetalae</taxon>
        <taxon>rosids</taxon>
        <taxon>fabids</taxon>
        <taxon>Fagales</taxon>
        <taxon>Fagaceae</taxon>
        <taxon>Fagus</taxon>
    </lineage>
</organism>
<reference evidence="1" key="1">
    <citation type="submission" date="2018-02" db="EMBL/GenBank/DDBJ databases">
        <authorList>
            <person name="Cohen D.B."/>
            <person name="Kent A.D."/>
        </authorList>
    </citation>
    <scope>NUCLEOTIDE SEQUENCE</scope>
</reference>
<accession>A0A2N9GCN1</accession>
<dbReference type="EMBL" id="OIVN01001739">
    <property type="protein sequence ID" value="SPC97139.1"/>
    <property type="molecule type" value="Genomic_DNA"/>
</dbReference>
<gene>
    <name evidence="1" type="ORF">FSB_LOCUS25021</name>
</gene>